<dbReference type="InterPro" id="IPR006073">
    <property type="entry name" value="GTP-bd"/>
</dbReference>
<dbReference type="InterPro" id="IPR027417">
    <property type="entry name" value="P-loop_NTPase"/>
</dbReference>
<evidence type="ECO:0000256" key="2">
    <source>
        <dbReference type="ARBA" id="ARBA00022692"/>
    </source>
</evidence>
<proteinExistence type="predicted"/>
<keyword evidence="4 5" id="KW-0472">Membrane</keyword>
<evidence type="ECO:0000259" key="6">
    <source>
        <dbReference type="Pfam" id="PF01926"/>
    </source>
</evidence>
<dbReference type="RefSeq" id="WP_070079254.1">
    <property type="nucleotide sequence ID" value="NZ_CP017415.1"/>
</dbReference>
<organism evidence="7 8">
    <name type="scientific">Acidihalobacter yilgarnensis</name>
    <dbReference type="NCBI Taxonomy" id="2819280"/>
    <lineage>
        <taxon>Bacteria</taxon>
        <taxon>Pseudomonadati</taxon>
        <taxon>Pseudomonadota</taxon>
        <taxon>Gammaproteobacteria</taxon>
        <taxon>Chromatiales</taxon>
        <taxon>Ectothiorhodospiraceae</taxon>
        <taxon>Acidihalobacter</taxon>
    </lineage>
</organism>
<dbReference type="Proteomes" id="UP000095401">
    <property type="component" value="Chromosome"/>
</dbReference>
<evidence type="ECO:0000256" key="3">
    <source>
        <dbReference type="ARBA" id="ARBA00022989"/>
    </source>
</evidence>
<comment type="subcellular location">
    <subcellularLocation>
        <location evidence="1">Membrane</location>
        <topology evidence="1">Multi-pass membrane protein</topology>
    </subcellularLocation>
</comment>
<dbReference type="GO" id="GO:0002098">
    <property type="term" value="P:tRNA wobble uridine modification"/>
    <property type="evidence" value="ECO:0007669"/>
    <property type="project" value="TreeGrafter"/>
</dbReference>
<dbReference type="SUPFAM" id="SSF52540">
    <property type="entry name" value="P-loop containing nucleoside triphosphate hydrolases"/>
    <property type="match status" value="1"/>
</dbReference>
<protein>
    <recommendedName>
        <fullName evidence="6">G domain-containing protein</fullName>
    </recommendedName>
</protein>
<dbReference type="KEGG" id="aprs:BI364_13880"/>
<keyword evidence="2 5" id="KW-0812">Transmembrane</keyword>
<name>A0A1D8IQX6_9GAMM</name>
<feature type="transmembrane region" description="Helical" evidence="5">
    <location>
        <begin position="46"/>
        <end position="67"/>
    </location>
</feature>
<evidence type="ECO:0000313" key="8">
    <source>
        <dbReference type="Proteomes" id="UP000095401"/>
    </source>
</evidence>
<dbReference type="GO" id="GO:0005737">
    <property type="term" value="C:cytoplasm"/>
    <property type="evidence" value="ECO:0007669"/>
    <property type="project" value="TreeGrafter"/>
</dbReference>
<dbReference type="Gene3D" id="3.40.50.300">
    <property type="entry name" value="P-loop containing nucleotide triphosphate hydrolases"/>
    <property type="match status" value="1"/>
</dbReference>
<dbReference type="PANTHER" id="PTHR42714">
    <property type="entry name" value="TRNA MODIFICATION GTPASE GTPBP3"/>
    <property type="match status" value="1"/>
</dbReference>
<gene>
    <name evidence="7" type="ORF">BI364_13880</name>
</gene>
<evidence type="ECO:0000256" key="4">
    <source>
        <dbReference type="ARBA" id="ARBA00023136"/>
    </source>
</evidence>
<dbReference type="Pfam" id="PF01926">
    <property type="entry name" value="MMR_HSR1"/>
    <property type="match status" value="1"/>
</dbReference>
<keyword evidence="3 5" id="KW-1133">Transmembrane helix</keyword>
<dbReference type="GO" id="GO:0016020">
    <property type="term" value="C:membrane"/>
    <property type="evidence" value="ECO:0007669"/>
    <property type="project" value="UniProtKB-SubCell"/>
</dbReference>
<dbReference type="GO" id="GO:0030488">
    <property type="term" value="P:tRNA methylation"/>
    <property type="evidence" value="ECO:0007669"/>
    <property type="project" value="TreeGrafter"/>
</dbReference>
<evidence type="ECO:0000256" key="5">
    <source>
        <dbReference type="SAM" id="Phobius"/>
    </source>
</evidence>
<feature type="domain" description="G" evidence="6">
    <location>
        <begin position="125"/>
        <end position="234"/>
    </location>
</feature>
<dbReference type="EMBL" id="CP017415">
    <property type="protein sequence ID" value="AOU98899.1"/>
    <property type="molecule type" value="Genomic_DNA"/>
</dbReference>
<dbReference type="Pfam" id="PF05128">
    <property type="entry name" value="DUF697"/>
    <property type="match status" value="1"/>
</dbReference>
<dbReference type="InterPro" id="IPR021147">
    <property type="entry name" value="DUF697"/>
</dbReference>
<dbReference type="AlphaFoldDB" id="A0A1D8IQX6"/>
<dbReference type="PANTHER" id="PTHR42714:SF6">
    <property type="entry name" value="TRANSLATION INITIATION FACTOR IF-2"/>
    <property type="match status" value="1"/>
</dbReference>
<dbReference type="GO" id="GO:0005525">
    <property type="term" value="F:GTP binding"/>
    <property type="evidence" value="ECO:0007669"/>
    <property type="project" value="InterPro"/>
</dbReference>
<reference evidence="8" key="1">
    <citation type="submission" date="2016-09" db="EMBL/GenBank/DDBJ databases">
        <title>Acidihalobacter prosperus F5.</title>
        <authorList>
            <person name="Khaleque H.N."/>
            <person name="Ramsay J.P."/>
            <person name="Kaksonen A.H."/>
            <person name="Boxall N.J."/>
            <person name="Watkin E.L.J."/>
        </authorList>
    </citation>
    <scope>NUCLEOTIDE SEQUENCE [LARGE SCALE GENOMIC DNA]</scope>
    <source>
        <strain evidence="8">F5</strain>
    </source>
</reference>
<evidence type="ECO:0000313" key="7">
    <source>
        <dbReference type="EMBL" id="AOU98899.1"/>
    </source>
</evidence>
<accession>A0A1D8IQX6</accession>
<sequence>MNLKPTLRQLLGVGLALVLLLALLLSLAITDLVLRVWQRLSELPPWVYATYFVLLLAFLGAGAWLVFRLLRAPRGRHSQQTNGDLGEIGLEARLQSAETRGIDVASARAELAELGARRASGRLYVALFGEVSVGKSSLIRALVPGAEAEVGVRAGVTRTVTHYHWQSPAGDELVLADVPGTGEIGGRLDELATAEAQRAQLVVFVVEGDLTRSEQSGLSRLAALHKPLVLAINKSDRHSAELLTEIAARVRERLATEGVVAPVVAVSAGGQREVVRELAGGGEVRELRATPPEVAALRDALQRSVDGDPQLLEQLRDGAIFALAAERLAIAERDWRRQAADRLIRSSSRKAALAAMATVAPGADVLVQGYLGTALVRELCELYEVPVQALDIQQFLKGVQSRVGRVLPLVLSVVGNGLKAFPGLGTVVGGVVQAIAYGLIFDALGRAVARTLESRGQLSQGMVEQAFREVLGEDLEARARRLAEWLVKTQRERGD</sequence>
<keyword evidence="8" id="KW-1185">Reference proteome</keyword>
<evidence type="ECO:0000256" key="1">
    <source>
        <dbReference type="ARBA" id="ARBA00004141"/>
    </source>
</evidence>